<protein>
    <submittedName>
        <fullName evidence="4">Chemotaxis protein CheB</fullName>
    </submittedName>
</protein>
<dbReference type="InterPro" id="IPR035909">
    <property type="entry name" value="CheB_C"/>
</dbReference>
<feature type="domain" description="CheB-type methylesterase" evidence="3">
    <location>
        <begin position="379"/>
        <end position="508"/>
    </location>
</feature>
<feature type="compositionally biased region" description="Pro residues" evidence="2">
    <location>
        <begin position="123"/>
        <end position="133"/>
    </location>
</feature>
<dbReference type="SUPFAM" id="SSF52738">
    <property type="entry name" value="Methylesterase CheB, C-terminal domain"/>
    <property type="match status" value="1"/>
</dbReference>
<dbReference type="EMBL" id="JARUHG010000003">
    <property type="protein sequence ID" value="MDR0183417.1"/>
    <property type="molecule type" value="Genomic_DNA"/>
</dbReference>
<comment type="caution">
    <text evidence="1">Lacks conserved residue(s) required for the propagation of feature annotation.</text>
</comment>
<keyword evidence="5" id="KW-1185">Reference proteome</keyword>
<dbReference type="PROSITE" id="PS50122">
    <property type="entry name" value="CHEB"/>
    <property type="match status" value="1"/>
</dbReference>
<dbReference type="Gene3D" id="3.40.50.180">
    <property type="entry name" value="Methylesterase CheB, C-terminal domain"/>
    <property type="match status" value="1"/>
</dbReference>
<feature type="region of interest" description="Disordered" evidence="2">
    <location>
        <begin position="114"/>
        <end position="133"/>
    </location>
</feature>
<organism evidence="4 5">
    <name type="scientific">Lysobacter arvi</name>
    <dbReference type="NCBI Taxonomy" id="3038776"/>
    <lineage>
        <taxon>Bacteria</taxon>
        <taxon>Pseudomonadati</taxon>
        <taxon>Pseudomonadota</taxon>
        <taxon>Gammaproteobacteria</taxon>
        <taxon>Lysobacterales</taxon>
        <taxon>Lysobacteraceae</taxon>
        <taxon>Lysobacter</taxon>
    </lineage>
</organism>
<evidence type="ECO:0000259" key="3">
    <source>
        <dbReference type="PROSITE" id="PS50122"/>
    </source>
</evidence>
<evidence type="ECO:0000313" key="5">
    <source>
        <dbReference type="Proteomes" id="UP001233535"/>
    </source>
</evidence>
<dbReference type="RefSeq" id="WP_309262575.1">
    <property type="nucleotide sequence ID" value="NZ_JARUHG010000003.1"/>
</dbReference>
<dbReference type="Proteomes" id="UP001233535">
    <property type="component" value="Unassembled WGS sequence"/>
</dbReference>
<sequence>MSESSRRAVLLARPGAACERLRSALSDAGAHVVLEADPTTLQLETLGQVAPQVIVVALDPVTEDVIEKFDPVLADPSVEVIYEEATLAATREGWDLARWVRHLGAKLHGHGDVLPPGHEPEGMEPPEPAGVPRPAEPAAPVVNAQVSLAAASEAAPLELAPLEAPAPAPVAIDAATPVVAASTLELALDEPQVQYTHEASYNPFDPVAAEAEFEVAEPVELSPALTGIELSFADDAPMVSADAIELSAELVVEPFESSFDYEVADVSAPVLETAVFDAPAFDAPDFDAIVEVAEQPKADAPAATAPVLMFEASRDGTPVAAAPKVAAPAAPDWSFTDDTAVAAPVERESDPNHKFQRDLGDIERRISSLELVEERVATQLPGAVLVLAGIGGPDAVRQLLGGLPEEFPRPVLVQQRLDGGRYDRLVAQMQRATPLQVRLAEPGLIAMAGTIYILPADISVAVSESGMRFVEGGGDVLGTLPPGDSAVLMLSGADPAQVDAAMKLSGSGAFVAGQAGDGCYDAAAASALIARGAQSGLPADLSARLAERWR</sequence>
<reference evidence="4 5" key="1">
    <citation type="submission" date="2023-04" db="EMBL/GenBank/DDBJ databases">
        <title>Lysobacter sp. strain UC isolated from soil sample.</title>
        <authorList>
            <person name="Choksket S."/>
            <person name="Harshvardhan F."/>
            <person name="Rana R."/>
            <person name="Patil P.B."/>
            <person name="Korpole S."/>
        </authorList>
    </citation>
    <scope>NUCLEOTIDE SEQUENCE [LARGE SCALE GENOMIC DNA]</scope>
    <source>
        <strain evidence="4 5">UC</strain>
    </source>
</reference>
<name>A0ABU1CE19_9GAMM</name>
<proteinExistence type="predicted"/>
<dbReference type="Pfam" id="PF01339">
    <property type="entry name" value="CheB_methylest"/>
    <property type="match status" value="1"/>
</dbReference>
<comment type="caution">
    <text evidence="4">The sequence shown here is derived from an EMBL/GenBank/DDBJ whole genome shotgun (WGS) entry which is preliminary data.</text>
</comment>
<accession>A0ABU1CE19</accession>
<evidence type="ECO:0000256" key="2">
    <source>
        <dbReference type="SAM" id="MobiDB-lite"/>
    </source>
</evidence>
<gene>
    <name evidence="4" type="ORF">P8609_10635</name>
</gene>
<evidence type="ECO:0000313" key="4">
    <source>
        <dbReference type="EMBL" id="MDR0183417.1"/>
    </source>
</evidence>
<dbReference type="InterPro" id="IPR000673">
    <property type="entry name" value="Sig_transdc_resp-reg_Me-estase"/>
</dbReference>
<evidence type="ECO:0000256" key="1">
    <source>
        <dbReference type="PROSITE-ProRule" id="PRU00050"/>
    </source>
</evidence>